<proteinExistence type="inferred from homology"/>
<evidence type="ECO:0000313" key="12">
    <source>
        <dbReference type="EMBL" id="KGM07372.1"/>
    </source>
</evidence>
<reference evidence="12 13" key="1">
    <citation type="submission" date="2014-09" db="EMBL/GenBank/DDBJ databases">
        <authorList>
            <person name="Grob C."/>
            <person name="Taubert M."/>
            <person name="Howat A.M."/>
            <person name="Burns O.J."/>
            <person name="Dixon J.L."/>
            <person name="Chen Y."/>
            <person name="Murrell J.C."/>
        </authorList>
    </citation>
    <scope>NUCLEOTIDE SEQUENCE [LARGE SCALE GENOMIC DNA]</scope>
    <source>
        <strain evidence="12">L4</strain>
    </source>
</reference>
<dbReference type="PANTHER" id="PTHR34981:SF1">
    <property type="entry name" value="CELL DIVISION PROTEIN ZAPA"/>
    <property type="match status" value="1"/>
</dbReference>
<keyword evidence="4" id="KW-0963">Cytoplasm</keyword>
<accession>A0A0A0BI63</accession>
<dbReference type="Pfam" id="PF05164">
    <property type="entry name" value="ZapA"/>
    <property type="match status" value="1"/>
</dbReference>
<keyword evidence="7" id="KW-0717">Septation</keyword>
<dbReference type="InterPro" id="IPR007838">
    <property type="entry name" value="Cell_div_ZapA-like"/>
</dbReference>
<dbReference type="EMBL" id="JRQD01000002">
    <property type="protein sequence ID" value="KGM07372.1"/>
    <property type="molecule type" value="Genomic_DNA"/>
</dbReference>
<comment type="similarity">
    <text evidence="2">Belongs to the ZapA family. Type 1 subfamily.</text>
</comment>
<keyword evidence="6" id="KW-0175">Coiled coil</keyword>
<comment type="subunit">
    <text evidence="10">Homodimer. Interacts with FtsZ.</text>
</comment>
<evidence type="ECO:0000256" key="6">
    <source>
        <dbReference type="ARBA" id="ARBA00023054"/>
    </source>
</evidence>
<dbReference type="Proteomes" id="UP000029999">
    <property type="component" value="Unassembled WGS sequence"/>
</dbReference>
<dbReference type="PANTHER" id="PTHR34981">
    <property type="entry name" value="CELL DIVISION PROTEIN ZAPA"/>
    <property type="match status" value="1"/>
</dbReference>
<evidence type="ECO:0000256" key="9">
    <source>
        <dbReference type="ARBA" id="ARBA00024910"/>
    </source>
</evidence>
<keyword evidence="5" id="KW-0132">Cell division</keyword>
<evidence type="ECO:0000256" key="4">
    <source>
        <dbReference type="ARBA" id="ARBA00022490"/>
    </source>
</evidence>
<sequence length="101" mass="11446">MSSPVTVNILGKEYQIACPEEEKEALMSSARLVHDNMKKIRDSGKVVGVDRIAVMAALNLAHELIVFQHDEGHDMEKVNNKIMQLKERVSAFLDEDRQLEL</sequence>
<evidence type="ECO:0000256" key="1">
    <source>
        <dbReference type="ARBA" id="ARBA00004496"/>
    </source>
</evidence>
<comment type="function">
    <text evidence="9">Activator of cell division through the inhibition of FtsZ GTPase activity, therefore promoting FtsZ assembly into bundles of protofilaments necessary for the formation of the division Z ring. It is recruited early at mid-cell but it is not essential for cell division.</text>
</comment>
<gene>
    <name evidence="12" type="ORF">LP43_0982</name>
</gene>
<dbReference type="SUPFAM" id="SSF102829">
    <property type="entry name" value="Cell division protein ZapA-like"/>
    <property type="match status" value="1"/>
</dbReference>
<protein>
    <recommendedName>
        <fullName evidence="3">Cell division protein ZapA</fullName>
    </recommendedName>
    <alternativeName>
        <fullName evidence="11">Z ring-associated protein ZapA</fullName>
    </alternativeName>
</protein>
<comment type="caution">
    <text evidence="12">The sequence shown here is derived from an EMBL/GenBank/DDBJ whole genome shotgun (WGS) entry which is preliminary data.</text>
</comment>
<dbReference type="AlphaFoldDB" id="A0A0A0BI63"/>
<dbReference type="GO" id="GO:0005829">
    <property type="term" value="C:cytosol"/>
    <property type="evidence" value="ECO:0007669"/>
    <property type="project" value="TreeGrafter"/>
</dbReference>
<evidence type="ECO:0000256" key="5">
    <source>
        <dbReference type="ARBA" id="ARBA00022618"/>
    </source>
</evidence>
<dbReference type="GO" id="GO:0032153">
    <property type="term" value="C:cell division site"/>
    <property type="evidence" value="ECO:0007669"/>
    <property type="project" value="TreeGrafter"/>
</dbReference>
<dbReference type="GO" id="GO:0043093">
    <property type="term" value="P:FtsZ-dependent cytokinesis"/>
    <property type="evidence" value="ECO:0007669"/>
    <property type="project" value="TreeGrafter"/>
</dbReference>
<evidence type="ECO:0000256" key="10">
    <source>
        <dbReference type="ARBA" id="ARBA00026068"/>
    </source>
</evidence>
<dbReference type="STRING" id="392484.LP43_0982"/>
<evidence type="ECO:0000256" key="11">
    <source>
        <dbReference type="ARBA" id="ARBA00033158"/>
    </source>
</evidence>
<organism evidence="12 13">
    <name type="scientific">Methylophaga thiooxydans</name>
    <dbReference type="NCBI Taxonomy" id="392484"/>
    <lineage>
        <taxon>Bacteria</taxon>
        <taxon>Pseudomonadati</taxon>
        <taxon>Pseudomonadota</taxon>
        <taxon>Gammaproteobacteria</taxon>
        <taxon>Thiotrichales</taxon>
        <taxon>Piscirickettsiaceae</taxon>
        <taxon>Methylophaga</taxon>
    </lineage>
</organism>
<evidence type="ECO:0000256" key="2">
    <source>
        <dbReference type="ARBA" id="ARBA00010074"/>
    </source>
</evidence>
<dbReference type="GO" id="GO:0000917">
    <property type="term" value="P:division septum assembly"/>
    <property type="evidence" value="ECO:0007669"/>
    <property type="project" value="UniProtKB-KW"/>
</dbReference>
<dbReference type="RefSeq" id="WP_008291724.1">
    <property type="nucleotide sequence ID" value="NZ_JADFAB010000019.1"/>
</dbReference>
<dbReference type="Gene3D" id="1.20.5.50">
    <property type="match status" value="1"/>
</dbReference>
<name>A0A0A0BI63_9GAMM</name>
<evidence type="ECO:0000256" key="8">
    <source>
        <dbReference type="ARBA" id="ARBA00023306"/>
    </source>
</evidence>
<dbReference type="GO" id="GO:0030428">
    <property type="term" value="C:cell septum"/>
    <property type="evidence" value="ECO:0007669"/>
    <property type="project" value="TreeGrafter"/>
</dbReference>
<dbReference type="InterPro" id="IPR042233">
    <property type="entry name" value="Cell_div_ZapA_N"/>
</dbReference>
<evidence type="ECO:0000256" key="7">
    <source>
        <dbReference type="ARBA" id="ARBA00023210"/>
    </source>
</evidence>
<dbReference type="Gene3D" id="3.30.160.880">
    <property type="entry name" value="Cell division protein ZapA protomer, N-terminal domain"/>
    <property type="match status" value="1"/>
</dbReference>
<comment type="subcellular location">
    <subcellularLocation>
        <location evidence="1">Cytoplasm</location>
    </subcellularLocation>
</comment>
<evidence type="ECO:0000256" key="3">
    <source>
        <dbReference type="ARBA" id="ARBA00015195"/>
    </source>
</evidence>
<dbReference type="InterPro" id="IPR036192">
    <property type="entry name" value="Cell_div_ZapA-like_sf"/>
</dbReference>
<keyword evidence="8" id="KW-0131">Cell cycle</keyword>
<evidence type="ECO:0000313" key="13">
    <source>
        <dbReference type="Proteomes" id="UP000029999"/>
    </source>
</evidence>
<dbReference type="GO" id="GO:0000921">
    <property type="term" value="P:septin ring assembly"/>
    <property type="evidence" value="ECO:0007669"/>
    <property type="project" value="TreeGrafter"/>
</dbReference>